<dbReference type="GO" id="GO:0004497">
    <property type="term" value="F:monooxygenase activity"/>
    <property type="evidence" value="ECO:0007669"/>
    <property type="project" value="UniProtKB-KW"/>
</dbReference>
<accession>A0ABW2BJL3</accession>
<dbReference type="PRINTS" id="PR00469">
    <property type="entry name" value="PNDRDTASEII"/>
</dbReference>
<keyword evidence="1" id="KW-0503">Monooxygenase</keyword>
<dbReference type="Pfam" id="PF13738">
    <property type="entry name" value="Pyr_redox_3"/>
    <property type="match status" value="1"/>
</dbReference>
<dbReference type="RefSeq" id="WP_378970103.1">
    <property type="nucleotide sequence ID" value="NZ_JBHSWN010000001.1"/>
</dbReference>
<dbReference type="InterPro" id="IPR051209">
    <property type="entry name" value="FAD-bind_Monooxygenase_sf"/>
</dbReference>
<protein>
    <submittedName>
        <fullName evidence="1">Flavin-containing monooxygenase</fullName>
        <ecNumber evidence="1">1.14.13.-</ecNumber>
    </submittedName>
</protein>
<dbReference type="InterPro" id="IPR036188">
    <property type="entry name" value="FAD/NAD-bd_sf"/>
</dbReference>
<gene>
    <name evidence="1" type="ORF">ACFQE0_12650</name>
</gene>
<dbReference type="SUPFAM" id="SSF51905">
    <property type="entry name" value="FAD/NAD(P)-binding domain"/>
    <property type="match status" value="1"/>
</dbReference>
<comment type="caution">
    <text evidence="1">The sequence shown here is derived from an EMBL/GenBank/DDBJ whole genome shotgun (WGS) entry which is preliminary data.</text>
</comment>
<keyword evidence="1" id="KW-0560">Oxidoreductase</keyword>
<organism evidence="1 2">
    <name type="scientific">Methylobacterium komagatae</name>
    <dbReference type="NCBI Taxonomy" id="374425"/>
    <lineage>
        <taxon>Bacteria</taxon>
        <taxon>Pseudomonadati</taxon>
        <taxon>Pseudomonadota</taxon>
        <taxon>Alphaproteobacteria</taxon>
        <taxon>Hyphomicrobiales</taxon>
        <taxon>Methylobacteriaceae</taxon>
        <taxon>Methylobacterium</taxon>
    </lineage>
</organism>
<dbReference type="Gene3D" id="3.50.50.60">
    <property type="entry name" value="FAD/NAD(P)-binding domain"/>
    <property type="match status" value="3"/>
</dbReference>
<name>A0ABW2BJL3_9HYPH</name>
<evidence type="ECO:0000313" key="2">
    <source>
        <dbReference type="Proteomes" id="UP001596292"/>
    </source>
</evidence>
<dbReference type="EMBL" id="JBHSWN010000001">
    <property type="protein sequence ID" value="MFC6790385.1"/>
    <property type="molecule type" value="Genomic_DNA"/>
</dbReference>
<dbReference type="Proteomes" id="UP001596292">
    <property type="component" value="Unassembled WGS sequence"/>
</dbReference>
<dbReference type="PANTHER" id="PTHR42877:SF4">
    <property type="entry name" value="FAD_NAD(P)-BINDING DOMAIN-CONTAINING PROTEIN-RELATED"/>
    <property type="match status" value="1"/>
</dbReference>
<sequence>MSAGTDRDGALAVLIVGAGFSGIAMAIRCRQAGIGPITLIEKGSGIGGTWRENTYPGAACDVPSHLYSLSFAPKADWSRLYAKQPEIESYLRDVADQHGLMPLIRFDTTLRRAVWDESRSLWRAETDKGEILARAIVSGAGGLHHPSLPNIPGRENFAGASFHTAAWDHSVDLTGRKVGVIGTGASAIQVVPELAGQAGHLTVFQRTPPWIMPKNDRPIPQERKDRYARFPITRLLERWRLFWRLEFPALVGFTRVSKVTDQAEAMARHHLRKAVPDKALREKLTPRYRFGCKRVLLSDDYYPALQRPDVTLETGSIARIRADGVEMMDGTVHTLDALVFATGFDVLGGSLSTEIVGREGRRLSEAWSDGMQAFQGITVAGFPNYFIMLGPNTGIGHNSIIAMIEIQAAHILTCLKALKKGRDAIEVREPVQARFVDRIRSRMKQSIWQAGGCTSWYLDAKGRNTTLWPDSVLAYRRSARKARLSDYRLR</sequence>
<keyword evidence="2" id="KW-1185">Reference proteome</keyword>
<dbReference type="PANTHER" id="PTHR42877">
    <property type="entry name" value="L-ORNITHINE N(5)-MONOOXYGENASE-RELATED"/>
    <property type="match status" value="1"/>
</dbReference>
<proteinExistence type="predicted"/>
<reference evidence="2" key="1">
    <citation type="journal article" date="2019" name="Int. J. Syst. Evol. Microbiol.">
        <title>The Global Catalogue of Microorganisms (GCM) 10K type strain sequencing project: providing services to taxonomists for standard genome sequencing and annotation.</title>
        <authorList>
            <consortium name="The Broad Institute Genomics Platform"/>
            <consortium name="The Broad Institute Genome Sequencing Center for Infectious Disease"/>
            <person name="Wu L."/>
            <person name="Ma J."/>
        </authorList>
    </citation>
    <scope>NUCLEOTIDE SEQUENCE [LARGE SCALE GENOMIC DNA]</scope>
    <source>
        <strain evidence="2">CCUG 48316</strain>
    </source>
</reference>
<evidence type="ECO:0000313" key="1">
    <source>
        <dbReference type="EMBL" id="MFC6790385.1"/>
    </source>
</evidence>
<dbReference type="EC" id="1.14.13.-" evidence="1"/>